<dbReference type="PANTHER" id="PTHR43788">
    <property type="entry name" value="DNA2/NAM7 HELICASE FAMILY MEMBER"/>
    <property type="match status" value="1"/>
</dbReference>
<dbReference type="InterPro" id="IPR010994">
    <property type="entry name" value="RuvA_2-like"/>
</dbReference>
<dbReference type="Gene3D" id="2.30.30.940">
    <property type="match status" value="1"/>
</dbReference>
<dbReference type="OrthoDB" id="9803432at2"/>
<dbReference type="GO" id="GO:0003677">
    <property type="term" value="F:DNA binding"/>
    <property type="evidence" value="ECO:0007669"/>
    <property type="project" value="InterPro"/>
</dbReference>
<keyword evidence="4" id="KW-0347">Helicase</keyword>
<dbReference type="GO" id="GO:0005524">
    <property type="term" value="F:ATP binding"/>
    <property type="evidence" value="ECO:0007669"/>
    <property type="project" value="UniProtKB-KW"/>
</dbReference>
<dbReference type="EC" id="3.6.4.12" evidence="4"/>
<dbReference type="Gene3D" id="1.10.10.2220">
    <property type="match status" value="1"/>
</dbReference>
<evidence type="ECO:0000313" key="5">
    <source>
        <dbReference type="Proteomes" id="UP000315017"/>
    </source>
</evidence>
<dbReference type="SMART" id="SM00382">
    <property type="entry name" value="AAA"/>
    <property type="match status" value="1"/>
</dbReference>
<sequence>MSETLKGIIERVSFHNPDNGFAVLRVKVKGRDDLVSVVGSTMSVTAGEHFEATGHWVIDREHGQQFKADELKTTHPASAEGIEKYLASGAIRSIGPKIAAKIVSIYKERTLEIFEQAPDFLLHVKGIGAERLKRISKSWDEQKEVRKITLFLTEHGITSGRAVRIYRTYGHESIAKIKENPYQLADDIRGIGFKTADELAATLGIDRNSPYRARAAVRYTLQELASQGHCGYPEPGVMEHAKKLVEIEQKIIADAVRSVVHDGSVIREPVEGEPWLYLANLHRSEVGLAQSVHRIASATPHPLPRFDVEKAIAWVEQRLNIQLAAAQQEAIRQACQQKLLVITGGPGVGKTTLVRSILEIFSAKEMNCVLAAPTGRAAKRLAETTGRTAKTIHRLLEFDPATGEFKRNAQHLLTGDLFVLDETSMVDVVLGHQVLRAIPSEACVILVGDVDQLPSVGPGSVLADLISSNVVPVVRLTEIFRQATESRIITAAYAINHGQMPNPSKSEELTDFYFIESNEPEGIQDMLVRLVKERIPARFGFDPKSDIQVLTPMNRSVLGARNLNQVLQKAINPGDGGPEVQRFGWTFRIGDRVIQTVNNYDRDVFNGDLGIIEQINRIEQVMTINFEGRQVEYDFGDLDELALAYVLSIHKSQGSEFPCIVIPLHTQHYMMLQRNLLYTAVTRGKKLVVLVGSRKALSMAVRRADSGQRYTALRKRLQAIK</sequence>
<dbReference type="Proteomes" id="UP000315017">
    <property type="component" value="Chromosome"/>
</dbReference>
<evidence type="ECO:0000256" key="1">
    <source>
        <dbReference type="ARBA" id="ARBA00022741"/>
    </source>
</evidence>
<dbReference type="RefSeq" id="WP_145085496.1">
    <property type="nucleotide sequence ID" value="NZ_CP036274.1"/>
</dbReference>
<keyword evidence="4" id="KW-0378">Hydrolase</keyword>
<dbReference type="Pfam" id="PF14490">
    <property type="entry name" value="HHH_RecD2"/>
    <property type="match status" value="1"/>
</dbReference>
<dbReference type="HAMAP" id="MF_01488">
    <property type="entry name" value="RecD2"/>
    <property type="match status" value="1"/>
</dbReference>
<reference evidence="4 5" key="1">
    <citation type="submission" date="2019-02" db="EMBL/GenBank/DDBJ databases">
        <title>Deep-cultivation of Planctomycetes and their phenomic and genomic characterization uncovers novel biology.</title>
        <authorList>
            <person name="Wiegand S."/>
            <person name="Jogler M."/>
            <person name="Boedeker C."/>
            <person name="Pinto D."/>
            <person name="Vollmers J."/>
            <person name="Rivas-Marin E."/>
            <person name="Kohn T."/>
            <person name="Peeters S.H."/>
            <person name="Heuer A."/>
            <person name="Rast P."/>
            <person name="Oberbeckmann S."/>
            <person name="Bunk B."/>
            <person name="Jeske O."/>
            <person name="Meyerdierks A."/>
            <person name="Storesund J.E."/>
            <person name="Kallscheuer N."/>
            <person name="Luecker S."/>
            <person name="Lage O.M."/>
            <person name="Pohl T."/>
            <person name="Merkel B.J."/>
            <person name="Hornburger P."/>
            <person name="Mueller R.-W."/>
            <person name="Bruemmer F."/>
            <person name="Labrenz M."/>
            <person name="Spormann A.M."/>
            <person name="Op den Camp H."/>
            <person name="Overmann J."/>
            <person name="Amann R."/>
            <person name="Jetten M.S.M."/>
            <person name="Mascher T."/>
            <person name="Medema M.H."/>
            <person name="Devos D.P."/>
            <person name="Kaster A.-K."/>
            <person name="Ovreas L."/>
            <person name="Rohde M."/>
            <person name="Galperin M.Y."/>
            <person name="Jogler C."/>
        </authorList>
    </citation>
    <scope>NUCLEOTIDE SEQUENCE [LARGE SCALE GENOMIC DNA]</scope>
    <source>
        <strain evidence="4 5">ETA_A8</strain>
    </source>
</reference>
<dbReference type="KEGG" id="aagg:ETAA8_09340"/>
<dbReference type="SUPFAM" id="SSF47781">
    <property type="entry name" value="RuvA domain 2-like"/>
    <property type="match status" value="1"/>
</dbReference>
<dbReference type="SUPFAM" id="SSF52540">
    <property type="entry name" value="P-loop containing nucleoside triphosphate hydrolases"/>
    <property type="match status" value="2"/>
</dbReference>
<name>A0A517Y6V1_9BACT</name>
<dbReference type="CDD" id="cd18809">
    <property type="entry name" value="SF1_C_RecD"/>
    <property type="match status" value="1"/>
</dbReference>
<dbReference type="Pfam" id="PF18335">
    <property type="entry name" value="SH3_13"/>
    <property type="match status" value="1"/>
</dbReference>
<keyword evidence="1" id="KW-0547">Nucleotide-binding</keyword>
<dbReference type="Gene3D" id="1.10.150.20">
    <property type="entry name" value="5' to 3' exonuclease, C-terminal subdomain"/>
    <property type="match status" value="1"/>
</dbReference>
<dbReference type="AlphaFoldDB" id="A0A517Y6V1"/>
<proteinExistence type="inferred from homology"/>
<gene>
    <name evidence="4" type="primary">recD2_1</name>
    <name evidence="4" type="ORF">ETAA8_09340</name>
</gene>
<dbReference type="PANTHER" id="PTHR43788:SF6">
    <property type="entry name" value="DNA HELICASE B"/>
    <property type="match status" value="1"/>
</dbReference>
<dbReference type="InterPro" id="IPR041451">
    <property type="entry name" value="RecD2_SH13"/>
</dbReference>
<dbReference type="CDD" id="cd17933">
    <property type="entry name" value="DEXSc_RecD-like"/>
    <property type="match status" value="1"/>
</dbReference>
<dbReference type="Pfam" id="PF23139">
    <property type="entry name" value="OB_YrrC"/>
    <property type="match status" value="1"/>
</dbReference>
<dbReference type="InterPro" id="IPR027417">
    <property type="entry name" value="P-loop_NTPase"/>
</dbReference>
<dbReference type="InterPro" id="IPR003593">
    <property type="entry name" value="AAA+_ATPase"/>
</dbReference>
<organism evidence="4 5">
    <name type="scientific">Anatilimnocola aggregata</name>
    <dbReference type="NCBI Taxonomy" id="2528021"/>
    <lineage>
        <taxon>Bacteria</taxon>
        <taxon>Pseudomonadati</taxon>
        <taxon>Planctomycetota</taxon>
        <taxon>Planctomycetia</taxon>
        <taxon>Pirellulales</taxon>
        <taxon>Pirellulaceae</taxon>
        <taxon>Anatilimnocola</taxon>
    </lineage>
</organism>
<dbReference type="InterPro" id="IPR055446">
    <property type="entry name" value="RecD2_N_OB"/>
</dbReference>
<dbReference type="GO" id="GO:0006310">
    <property type="term" value="P:DNA recombination"/>
    <property type="evidence" value="ECO:0007669"/>
    <property type="project" value="InterPro"/>
</dbReference>
<dbReference type="Pfam" id="PF13245">
    <property type="entry name" value="AAA_19"/>
    <property type="match status" value="1"/>
</dbReference>
<feature type="domain" description="AAA+ ATPase" evidence="3">
    <location>
        <begin position="336"/>
        <end position="477"/>
    </location>
</feature>
<dbReference type="GO" id="GO:0016787">
    <property type="term" value="F:hydrolase activity"/>
    <property type="evidence" value="ECO:0007669"/>
    <property type="project" value="UniProtKB-KW"/>
</dbReference>
<keyword evidence="2" id="KW-0067">ATP-binding</keyword>
<keyword evidence="5" id="KW-1185">Reference proteome</keyword>
<dbReference type="InterPro" id="IPR006345">
    <property type="entry name" value="RecD2"/>
</dbReference>
<dbReference type="Gene3D" id="3.40.50.300">
    <property type="entry name" value="P-loop containing nucleotide triphosphate hydrolases"/>
    <property type="match status" value="2"/>
</dbReference>
<evidence type="ECO:0000256" key="2">
    <source>
        <dbReference type="ARBA" id="ARBA00022840"/>
    </source>
</evidence>
<dbReference type="InterPro" id="IPR029493">
    <property type="entry name" value="RecD2-like_HHH"/>
</dbReference>
<dbReference type="InterPro" id="IPR027785">
    <property type="entry name" value="UvrD-like_helicase_C"/>
</dbReference>
<accession>A0A517Y6V1</accession>
<dbReference type="EMBL" id="CP036274">
    <property type="protein sequence ID" value="QDU25862.1"/>
    <property type="molecule type" value="Genomic_DNA"/>
</dbReference>
<dbReference type="Pfam" id="PF13538">
    <property type="entry name" value="UvrD_C_2"/>
    <property type="match status" value="1"/>
</dbReference>
<dbReference type="NCBIfam" id="TIGR01448">
    <property type="entry name" value="recD_rel"/>
    <property type="match status" value="1"/>
</dbReference>
<dbReference type="GO" id="GO:0017116">
    <property type="term" value="F:single-stranded DNA helicase activity"/>
    <property type="evidence" value="ECO:0007669"/>
    <property type="project" value="TreeGrafter"/>
</dbReference>
<evidence type="ECO:0000259" key="3">
    <source>
        <dbReference type="SMART" id="SM00382"/>
    </source>
</evidence>
<evidence type="ECO:0000313" key="4">
    <source>
        <dbReference type="EMBL" id="QDU25862.1"/>
    </source>
</evidence>
<dbReference type="Pfam" id="PF14520">
    <property type="entry name" value="HHH_5"/>
    <property type="match status" value="1"/>
</dbReference>
<dbReference type="InterPro" id="IPR050534">
    <property type="entry name" value="Coronavir_polyprotein_1ab"/>
</dbReference>
<protein>
    <submittedName>
        <fullName evidence="4">ATP-dependent RecD-like DNA helicase</fullName>
        <ecNumber evidence="4">3.6.4.12</ecNumber>
    </submittedName>
</protein>
<dbReference type="GO" id="GO:0009338">
    <property type="term" value="C:exodeoxyribonuclease V complex"/>
    <property type="evidence" value="ECO:0007669"/>
    <property type="project" value="TreeGrafter"/>
</dbReference>
<dbReference type="GO" id="GO:0043139">
    <property type="term" value="F:5'-3' DNA helicase activity"/>
    <property type="evidence" value="ECO:0007669"/>
    <property type="project" value="InterPro"/>
</dbReference>